<keyword evidence="8" id="KW-0915">Sodium</keyword>
<dbReference type="CTD" id="20252004"/>
<accession>V3ZMM6</accession>
<feature type="binding site" evidence="8">
    <location>
        <position position="55"/>
    </location>
    <ligand>
        <name>Na(+)</name>
        <dbReference type="ChEBI" id="CHEBI:29101"/>
        <label>1</label>
    </ligand>
</feature>
<keyword evidence="10" id="KW-1185">Reference proteome</keyword>
<dbReference type="GeneID" id="20252004"/>
<evidence type="ECO:0000256" key="2">
    <source>
        <dbReference type="ARBA" id="ARBA00006459"/>
    </source>
</evidence>
<dbReference type="EMBL" id="KB203615">
    <property type="protein sequence ID" value="ESO83700.1"/>
    <property type="molecule type" value="Genomic_DNA"/>
</dbReference>
<dbReference type="SUPFAM" id="SSF161070">
    <property type="entry name" value="SNF-like"/>
    <property type="match status" value="1"/>
</dbReference>
<sequence length="70" mass="7670">YVFTILPYILLTVLLIRGVTLTGYQDGIAYYLNPKVELLAEPSTWSDAAVQIFYSTSTSSGALIAMSSFN</sequence>
<dbReference type="RefSeq" id="XP_009065612.1">
    <property type="nucleotide sequence ID" value="XM_009067364.1"/>
</dbReference>
<comment type="similarity">
    <text evidence="2">Belongs to the sodium:neurotransmitter symporter (SNF) (TC 2.A.22) family.</text>
</comment>
<dbReference type="GO" id="GO:0089718">
    <property type="term" value="P:amino acid import across plasma membrane"/>
    <property type="evidence" value="ECO:0007669"/>
    <property type="project" value="TreeGrafter"/>
</dbReference>
<dbReference type="GO" id="GO:0046872">
    <property type="term" value="F:metal ion binding"/>
    <property type="evidence" value="ECO:0007669"/>
    <property type="project" value="UniProtKB-KW"/>
</dbReference>
<name>V3ZMM6_LOTGI</name>
<evidence type="ECO:0000256" key="1">
    <source>
        <dbReference type="ARBA" id="ARBA00004141"/>
    </source>
</evidence>
<dbReference type="PANTHER" id="PTHR11616:SF321">
    <property type="entry name" value="SODIUM-DEPENDENT NUTRIENT AMINO ACID TRANSPORTER 1-RELATED"/>
    <property type="match status" value="1"/>
</dbReference>
<organism evidence="9 10">
    <name type="scientific">Lottia gigantea</name>
    <name type="common">Giant owl limpet</name>
    <dbReference type="NCBI Taxonomy" id="225164"/>
    <lineage>
        <taxon>Eukaryota</taxon>
        <taxon>Metazoa</taxon>
        <taxon>Spiralia</taxon>
        <taxon>Lophotrochozoa</taxon>
        <taxon>Mollusca</taxon>
        <taxon>Gastropoda</taxon>
        <taxon>Patellogastropoda</taxon>
        <taxon>Lottioidea</taxon>
        <taxon>Lottiidae</taxon>
        <taxon>Lottia</taxon>
    </lineage>
</organism>
<dbReference type="KEGG" id="lgi:LOTGIDRAFT_71107"/>
<dbReference type="AlphaFoldDB" id="V3ZMM6"/>
<evidence type="ECO:0000256" key="6">
    <source>
        <dbReference type="ARBA" id="ARBA00023136"/>
    </source>
</evidence>
<comment type="subcellular location">
    <subcellularLocation>
        <location evidence="1">Membrane</location>
        <topology evidence="1">Multi-pass membrane protein</topology>
    </subcellularLocation>
</comment>
<feature type="non-terminal residue" evidence="9">
    <location>
        <position position="70"/>
    </location>
</feature>
<dbReference type="PANTHER" id="PTHR11616">
    <property type="entry name" value="SODIUM/CHLORIDE DEPENDENT TRANSPORTER"/>
    <property type="match status" value="1"/>
</dbReference>
<gene>
    <name evidence="9" type="ORF">LOTGIDRAFT_71107</name>
</gene>
<keyword evidence="5" id="KW-1133">Transmembrane helix</keyword>
<evidence type="ECO:0000256" key="8">
    <source>
        <dbReference type="PIRSR" id="PIRSR600175-1"/>
    </source>
</evidence>
<dbReference type="InterPro" id="IPR037272">
    <property type="entry name" value="SNS_sf"/>
</dbReference>
<evidence type="ECO:0000256" key="5">
    <source>
        <dbReference type="ARBA" id="ARBA00022989"/>
    </source>
</evidence>
<feature type="non-terminal residue" evidence="9">
    <location>
        <position position="1"/>
    </location>
</feature>
<evidence type="ECO:0000256" key="3">
    <source>
        <dbReference type="ARBA" id="ARBA00022448"/>
    </source>
</evidence>
<proteinExistence type="inferred from homology"/>
<dbReference type="GO" id="GO:0005283">
    <property type="term" value="F:amino acid:sodium symporter activity"/>
    <property type="evidence" value="ECO:0007669"/>
    <property type="project" value="TreeGrafter"/>
</dbReference>
<protein>
    <submittedName>
        <fullName evidence="9">Uncharacterized protein</fullName>
    </submittedName>
</protein>
<keyword evidence="4" id="KW-0812">Transmembrane</keyword>
<evidence type="ECO:0000256" key="7">
    <source>
        <dbReference type="ARBA" id="ARBA00023180"/>
    </source>
</evidence>
<keyword evidence="7" id="KW-0325">Glycoprotein</keyword>
<dbReference type="OrthoDB" id="6581954at2759"/>
<dbReference type="PROSITE" id="PS50267">
    <property type="entry name" value="NA_NEUROTRAN_SYMP_3"/>
    <property type="match status" value="1"/>
</dbReference>
<evidence type="ECO:0000313" key="9">
    <source>
        <dbReference type="EMBL" id="ESO83700.1"/>
    </source>
</evidence>
<dbReference type="Proteomes" id="UP000030746">
    <property type="component" value="Unassembled WGS sequence"/>
</dbReference>
<dbReference type="GO" id="GO:0005886">
    <property type="term" value="C:plasma membrane"/>
    <property type="evidence" value="ECO:0007669"/>
    <property type="project" value="TreeGrafter"/>
</dbReference>
<keyword evidence="3" id="KW-0813">Transport</keyword>
<keyword evidence="8" id="KW-0479">Metal-binding</keyword>
<evidence type="ECO:0000256" key="4">
    <source>
        <dbReference type="ARBA" id="ARBA00022692"/>
    </source>
</evidence>
<dbReference type="InterPro" id="IPR000175">
    <property type="entry name" value="Na/ntran_symport"/>
</dbReference>
<keyword evidence="6" id="KW-0472">Membrane</keyword>
<reference evidence="9 10" key="1">
    <citation type="journal article" date="2013" name="Nature">
        <title>Insights into bilaterian evolution from three spiralian genomes.</title>
        <authorList>
            <person name="Simakov O."/>
            <person name="Marletaz F."/>
            <person name="Cho S.J."/>
            <person name="Edsinger-Gonzales E."/>
            <person name="Havlak P."/>
            <person name="Hellsten U."/>
            <person name="Kuo D.H."/>
            <person name="Larsson T."/>
            <person name="Lv J."/>
            <person name="Arendt D."/>
            <person name="Savage R."/>
            <person name="Osoegawa K."/>
            <person name="de Jong P."/>
            <person name="Grimwood J."/>
            <person name="Chapman J.A."/>
            <person name="Shapiro H."/>
            <person name="Aerts A."/>
            <person name="Otillar R.P."/>
            <person name="Terry A.Y."/>
            <person name="Boore J.L."/>
            <person name="Grigoriev I.V."/>
            <person name="Lindberg D.R."/>
            <person name="Seaver E.C."/>
            <person name="Weisblat D.A."/>
            <person name="Putnam N.H."/>
            <person name="Rokhsar D.S."/>
        </authorList>
    </citation>
    <scope>NUCLEOTIDE SEQUENCE [LARGE SCALE GENOMIC DNA]</scope>
</reference>
<dbReference type="Pfam" id="PF00209">
    <property type="entry name" value="SNF"/>
    <property type="match status" value="1"/>
</dbReference>
<evidence type="ECO:0000313" key="10">
    <source>
        <dbReference type="Proteomes" id="UP000030746"/>
    </source>
</evidence>